<accession>A0A955L939</accession>
<keyword evidence="1" id="KW-0472">Membrane</keyword>
<sequence length="241" mass="26419">AIVACSLFFIIFLVAGIYVKNVANAGLLAGAKNVYEGKVSSLKESWNNGRKYWVRFFMLELLVALPVILIFLFGIAVAITISLAGEIGDTLIVDMFGLLFVVLVCGALLIVLPLSALKPFAYRLILENDLGSIELLKSSWDIIRIRFSDIFISFLLAGAVTFIISLVLIPAVFMIFIPFMGGVLAGVTLLETSVILGILIIVVASICYLSVLSIFSGILNTYWQHYWTIVFEQVKGGQLQN</sequence>
<feature type="transmembrane region" description="Helical" evidence="1">
    <location>
        <begin position="193"/>
        <end position="215"/>
    </location>
</feature>
<keyword evidence="1" id="KW-1133">Transmembrane helix</keyword>
<comment type="caution">
    <text evidence="2">The sequence shown here is derived from an EMBL/GenBank/DDBJ whole genome shotgun (WGS) entry which is preliminary data.</text>
</comment>
<reference evidence="2" key="2">
    <citation type="journal article" date="2021" name="Microbiome">
        <title>Successional dynamics and alternative stable states in a saline activated sludge microbial community over 9 years.</title>
        <authorList>
            <person name="Wang Y."/>
            <person name="Ye J."/>
            <person name="Ju F."/>
            <person name="Liu L."/>
            <person name="Boyd J.A."/>
            <person name="Deng Y."/>
            <person name="Parks D.H."/>
            <person name="Jiang X."/>
            <person name="Yin X."/>
            <person name="Woodcroft B.J."/>
            <person name="Tyson G.W."/>
            <person name="Hugenholtz P."/>
            <person name="Polz M.F."/>
            <person name="Zhang T."/>
        </authorList>
    </citation>
    <scope>NUCLEOTIDE SEQUENCE</scope>
    <source>
        <strain evidence="2">HKST-UBA11</strain>
    </source>
</reference>
<feature type="transmembrane region" description="Helical" evidence="1">
    <location>
        <begin position="52"/>
        <end position="83"/>
    </location>
</feature>
<keyword evidence="1" id="KW-0812">Transmembrane</keyword>
<evidence type="ECO:0000313" key="2">
    <source>
        <dbReference type="EMBL" id="MCA9386387.1"/>
    </source>
</evidence>
<organism evidence="2 3">
    <name type="scientific">Candidatus Dojkabacteria bacterium</name>
    <dbReference type="NCBI Taxonomy" id="2099670"/>
    <lineage>
        <taxon>Bacteria</taxon>
        <taxon>Candidatus Dojkabacteria</taxon>
    </lineage>
</organism>
<reference evidence="2" key="1">
    <citation type="submission" date="2020-04" db="EMBL/GenBank/DDBJ databases">
        <authorList>
            <person name="Zhang T."/>
        </authorList>
    </citation>
    <scope>NUCLEOTIDE SEQUENCE</scope>
    <source>
        <strain evidence="2">HKST-UBA11</strain>
    </source>
</reference>
<name>A0A955L939_9BACT</name>
<evidence type="ECO:0000256" key="1">
    <source>
        <dbReference type="SAM" id="Phobius"/>
    </source>
</evidence>
<gene>
    <name evidence="2" type="ORF">KC717_07120</name>
</gene>
<feature type="non-terminal residue" evidence="2">
    <location>
        <position position="1"/>
    </location>
</feature>
<protein>
    <submittedName>
        <fullName evidence="2">Uncharacterized protein</fullName>
    </submittedName>
</protein>
<evidence type="ECO:0000313" key="3">
    <source>
        <dbReference type="Proteomes" id="UP000754563"/>
    </source>
</evidence>
<feature type="transmembrane region" description="Helical" evidence="1">
    <location>
        <begin position="6"/>
        <end position="31"/>
    </location>
</feature>
<feature type="transmembrane region" description="Helical" evidence="1">
    <location>
        <begin position="154"/>
        <end position="181"/>
    </location>
</feature>
<feature type="transmembrane region" description="Helical" evidence="1">
    <location>
        <begin position="95"/>
        <end position="117"/>
    </location>
</feature>
<dbReference type="EMBL" id="JAGQLH010000152">
    <property type="protein sequence ID" value="MCA9386387.1"/>
    <property type="molecule type" value="Genomic_DNA"/>
</dbReference>
<dbReference type="Proteomes" id="UP000754563">
    <property type="component" value="Unassembled WGS sequence"/>
</dbReference>
<dbReference type="AlphaFoldDB" id="A0A955L939"/>
<proteinExistence type="predicted"/>